<feature type="domain" description="Pyrrolo-quinoline quinone repeat" evidence="2">
    <location>
        <begin position="11"/>
        <end position="596"/>
    </location>
</feature>
<feature type="region of interest" description="Disordered" evidence="1">
    <location>
        <begin position="50"/>
        <end position="70"/>
    </location>
</feature>
<evidence type="ECO:0000259" key="2">
    <source>
        <dbReference type="Pfam" id="PF01011"/>
    </source>
</evidence>
<evidence type="ECO:0000313" key="4">
    <source>
        <dbReference type="Proteomes" id="UP000776276"/>
    </source>
</evidence>
<organism evidence="3 4">
    <name type="scientific">Sphingomonas quercus</name>
    <dbReference type="NCBI Taxonomy" id="2842451"/>
    <lineage>
        <taxon>Bacteria</taxon>
        <taxon>Pseudomonadati</taxon>
        <taxon>Pseudomonadota</taxon>
        <taxon>Alphaproteobacteria</taxon>
        <taxon>Sphingomonadales</taxon>
        <taxon>Sphingomonadaceae</taxon>
        <taxon>Sphingomonas</taxon>
    </lineage>
</organism>
<comment type="caution">
    <text evidence="3">The sequence shown here is derived from an EMBL/GenBank/DDBJ whole genome shotgun (WGS) entry which is preliminary data.</text>
</comment>
<evidence type="ECO:0000256" key="1">
    <source>
        <dbReference type="SAM" id="MobiDB-lite"/>
    </source>
</evidence>
<dbReference type="PANTHER" id="PTHR32303:SF4">
    <property type="entry name" value="QUINOPROTEIN GLUCOSE DEHYDROGENASE"/>
    <property type="match status" value="1"/>
</dbReference>
<dbReference type="InterPro" id="IPR017511">
    <property type="entry name" value="PQQ_mDH"/>
</dbReference>
<dbReference type="Proteomes" id="UP000776276">
    <property type="component" value="Unassembled WGS sequence"/>
</dbReference>
<feature type="region of interest" description="Disordered" evidence="1">
    <location>
        <begin position="1"/>
        <end position="28"/>
    </location>
</feature>
<dbReference type="InterPro" id="IPR002372">
    <property type="entry name" value="PQQ_rpt_dom"/>
</dbReference>
<dbReference type="SMART" id="SM00564">
    <property type="entry name" value="PQQ"/>
    <property type="match status" value="4"/>
</dbReference>
<dbReference type="Pfam" id="PF01011">
    <property type="entry name" value="PQQ"/>
    <property type="match status" value="1"/>
</dbReference>
<name>A0ABS6BGG9_9SPHN</name>
<proteinExistence type="predicted"/>
<reference evidence="3 4" key="1">
    <citation type="submission" date="2021-06" db="EMBL/GenBank/DDBJ databases">
        <title>Sphingomonas sp. XMGL2, whole genome shotgun sequencing project.</title>
        <authorList>
            <person name="Zhao G."/>
            <person name="Shen L."/>
        </authorList>
    </citation>
    <scope>NUCLEOTIDE SEQUENCE [LARGE SCALE GENOMIC DNA]</scope>
    <source>
        <strain evidence="3 4">XMGL2</strain>
    </source>
</reference>
<dbReference type="EMBL" id="JAHKRT010000002">
    <property type="protein sequence ID" value="MBU3077390.1"/>
    <property type="molecule type" value="Genomic_DNA"/>
</dbReference>
<dbReference type="InterPro" id="IPR018391">
    <property type="entry name" value="PQQ_b-propeller_rpt"/>
</dbReference>
<keyword evidence="4" id="KW-1185">Reference proteome</keyword>
<gene>
    <name evidence="3" type="ORF">KOF26_05865</name>
</gene>
<evidence type="ECO:0000313" key="3">
    <source>
        <dbReference type="EMBL" id="MBU3077390.1"/>
    </source>
</evidence>
<protein>
    <submittedName>
        <fullName evidence="3">Pyrroloquinoline quinone-dependent dehydrogenase</fullName>
    </submittedName>
</protein>
<dbReference type="PANTHER" id="PTHR32303">
    <property type="entry name" value="QUINOPROTEIN ALCOHOL DEHYDROGENASE (CYTOCHROME C)"/>
    <property type="match status" value="1"/>
</dbReference>
<dbReference type="CDD" id="cd10280">
    <property type="entry name" value="PQQ_mGDH"/>
    <property type="match status" value="1"/>
</dbReference>
<accession>A0ABS6BGG9</accession>
<sequence>MQANAQAKPDWPSYGRDPGGQRHSPLKQITPANVARLKIAWTYHMRPAQPAPGMAAAPVDPETGAGRRASRFIPSQATPIVVKGVMYLPTPYGRVVALDADTGKEIWAYALAGNDQAATRGVEYWPGMDGARPQIIFGTRAGKLIALDAGSGRPVAGFGTDGIVDMKTPEVLNGASPSATMFGMSSPPLVYRNLIITGSRVQEMPSQGAAGDVRAWDARTGRLVWTFHTIPRPGEPGHETWEGDSWKNRSGVNVWTFLAADVQRGIVYLPVASPTFDRWGGDRKGANLYGTSVVALDAATGRYLWHFQTVHHDIWDLDLTSASLVDVRRNGRTIPAIAVMNKTAILFLLDRVTGKPIYEVKEVPVPTETDIASEAPWPTQPMPVTPPPLGRLSFTMAELADVTPELKGRCEALVKEWNIVESRMFQPLRADSAVAFFPGSFGGVDWGGAAFDPKLGYYIVNINNLASPQQLEKQPDGSYVLKGGYRYFWDRETRLPCQRPPWGELVAVDVNKGRIAWRRTLGVSENLPAGLQETGRPSLGGPITTAAGLTFVGGTDDNRLRAFDSRTGRQLWEMKLPASIYATPMTYQGKAGRQYVAAVNTGGMASGPVTNDAVTAFALP</sequence>